<proteinExistence type="predicted"/>
<evidence type="ECO:0000256" key="1">
    <source>
        <dbReference type="SAM" id="SignalP"/>
    </source>
</evidence>
<dbReference type="RefSeq" id="WP_311689455.1">
    <property type="nucleotide sequence ID" value="NZ_JAVRHL010000001.1"/>
</dbReference>
<evidence type="ECO:0000313" key="2">
    <source>
        <dbReference type="EMBL" id="MDT0681685.1"/>
    </source>
</evidence>
<sequence length="164" mass="17313">MKKLLLPLILALAGGGGGIAAGLALKPDGEGEDLAETCAPLDGDASPAAAPIPQPSNDTEFVKFNNQFIVPVMSRERVISMIVMSISLETEPALQEEVYAREPKLRDGFLRVLFDHANAGGFSGTFTDAAVMNGLRRDLLSVSHGVVGPKVVDVLITDIARQDS</sequence>
<keyword evidence="3" id="KW-1185">Reference proteome</keyword>
<dbReference type="Proteomes" id="UP001265259">
    <property type="component" value="Unassembled WGS sequence"/>
</dbReference>
<protein>
    <submittedName>
        <fullName evidence="2">Flagellar basal body-associated FliL family protein</fullName>
    </submittedName>
</protein>
<comment type="caution">
    <text evidence="2">The sequence shown here is derived from an EMBL/GenBank/DDBJ whole genome shotgun (WGS) entry which is preliminary data.</text>
</comment>
<keyword evidence="2" id="KW-0282">Flagellum</keyword>
<evidence type="ECO:0000313" key="3">
    <source>
        <dbReference type="Proteomes" id="UP001265259"/>
    </source>
</evidence>
<gene>
    <name evidence="2" type="ORF">RM543_03230</name>
</gene>
<feature type="chain" id="PRO_5046040336" evidence="1">
    <location>
        <begin position="21"/>
        <end position="164"/>
    </location>
</feature>
<reference evidence="2 3" key="1">
    <citation type="submission" date="2023-09" db="EMBL/GenBank/DDBJ databases">
        <authorList>
            <person name="Rey-Velasco X."/>
        </authorList>
    </citation>
    <scope>NUCLEOTIDE SEQUENCE [LARGE SCALE GENOMIC DNA]</scope>
    <source>
        <strain evidence="2 3">F158</strain>
    </source>
</reference>
<name>A0ABU3DD90_9RHOB</name>
<organism evidence="2 3">
    <name type="scientific">Tropicimonas omnivorans</name>
    <dbReference type="NCBI Taxonomy" id="3075590"/>
    <lineage>
        <taxon>Bacteria</taxon>
        <taxon>Pseudomonadati</taxon>
        <taxon>Pseudomonadota</taxon>
        <taxon>Alphaproteobacteria</taxon>
        <taxon>Rhodobacterales</taxon>
        <taxon>Roseobacteraceae</taxon>
        <taxon>Tropicimonas</taxon>
    </lineage>
</organism>
<keyword evidence="1" id="KW-0732">Signal</keyword>
<dbReference type="EMBL" id="JAVRHL010000001">
    <property type="protein sequence ID" value="MDT0681685.1"/>
    <property type="molecule type" value="Genomic_DNA"/>
</dbReference>
<keyword evidence="2" id="KW-0966">Cell projection</keyword>
<feature type="signal peptide" evidence="1">
    <location>
        <begin position="1"/>
        <end position="20"/>
    </location>
</feature>
<accession>A0ABU3DD90</accession>
<keyword evidence="2" id="KW-0969">Cilium</keyword>